<comment type="caution">
    <text evidence="6">The sequence shown here is derived from an EMBL/GenBank/DDBJ whole genome shotgun (WGS) entry which is preliminary data.</text>
</comment>
<dbReference type="AlphaFoldDB" id="A0A916RY86"/>
<evidence type="ECO:0000256" key="4">
    <source>
        <dbReference type="ARBA" id="ARBA00023239"/>
    </source>
</evidence>
<dbReference type="InterPro" id="IPR006913">
    <property type="entry name" value="CENP-V/GFA"/>
</dbReference>
<evidence type="ECO:0000313" key="7">
    <source>
        <dbReference type="Proteomes" id="UP000636264"/>
    </source>
</evidence>
<comment type="similarity">
    <text evidence="1">Belongs to the Gfa family.</text>
</comment>
<organism evidence="6 7">
    <name type="scientific">Nitratireductor aestuarii</name>
    <dbReference type="NCBI Taxonomy" id="1735103"/>
    <lineage>
        <taxon>Bacteria</taxon>
        <taxon>Pseudomonadati</taxon>
        <taxon>Pseudomonadota</taxon>
        <taxon>Alphaproteobacteria</taxon>
        <taxon>Hyphomicrobiales</taxon>
        <taxon>Phyllobacteriaceae</taxon>
        <taxon>Nitratireductor</taxon>
    </lineage>
</organism>
<evidence type="ECO:0000256" key="3">
    <source>
        <dbReference type="ARBA" id="ARBA00022833"/>
    </source>
</evidence>
<feature type="domain" description="CENP-V/GFA" evidence="5">
    <location>
        <begin position="3"/>
        <end position="110"/>
    </location>
</feature>
<evidence type="ECO:0000256" key="1">
    <source>
        <dbReference type="ARBA" id="ARBA00005495"/>
    </source>
</evidence>
<reference evidence="6" key="1">
    <citation type="journal article" date="2014" name="Int. J. Syst. Evol. Microbiol.">
        <title>Complete genome sequence of Corynebacterium casei LMG S-19264T (=DSM 44701T), isolated from a smear-ripened cheese.</title>
        <authorList>
            <consortium name="US DOE Joint Genome Institute (JGI-PGF)"/>
            <person name="Walter F."/>
            <person name="Albersmeier A."/>
            <person name="Kalinowski J."/>
            <person name="Ruckert C."/>
        </authorList>
    </citation>
    <scope>NUCLEOTIDE SEQUENCE</scope>
    <source>
        <strain evidence="6">CGMCC 1.15320</strain>
    </source>
</reference>
<dbReference type="Proteomes" id="UP000636264">
    <property type="component" value="Unassembled WGS sequence"/>
</dbReference>
<dbReference type="InterPro" id="IPR011057">
    <property type="entry name" value="Mss4-like_sf"/>
</dbReference>
<evidence type="ECO:0000313" key="6">
    <source>
        <dbReference type="EMBL" id="GGA76261.1"/>
    </source>
</evidence>
<dbReference type="PANTHER" id="PTHR33337">
    <property type="entry name" value="GFA DOMAIN-CONTAINING PROTEIN"/>
    <property type="match status" value="1"/>
</dbReference>
<protein>
    <submittedName>
        <fullName evidence="6">Aldehyde-activating protein</fullName>
    </submittedName>
</protein>
<dbReference type="PANTHER" id="PTHR33337:SF40">
    <property type="entry name" value="CENP-V_GFA DOMAIN-CONTAINING PROTEIN-RELATED"/>
    <property type="match status" value="1"/>
</dbReference>
<keyword evidence="2" id="KW-0479">Metal-binding</keyword>
<reference evidence="6" key="2">
    <citation type="submission" date="2020-09" db="EMBL/GenBank/DDBJ databases">
        <authorList>
            <person name="Sun Q."/>
            <person name="Zhou Y."/>
        </authorList>
    </citation>
    <scope>NUCLEOTIDE SEQUENCE</scope>
    <source>
        <strain evidence="6">CGMCC 1.15320</strain>
    </source>
</reference>
<keyword evidence="3" id="KW-0862">Zinc</keyword>
<name>A0A916RY86_9HYPH</name>
<keyword evidence="4" id="KW-0456">Lyase</keyword>
<sequence length="133" mass="15167">MRIHGQCHCGNITYEAEVEPTPVTVCHCDDCQRLTGSPFRVTVSTPRSNIEIKGEPKIYRRQADSGTMRLMYFCPECGSSLFASDEDVDARPWGIRWGSINERKQLAPTQQIWCSSAVEWGMFPDLPRKDKQK</sequence>
<dbReference type="Gene3D" id="3.90.1590.10">
    <property type="entry name" value="glutathione-dependent formaldehyde- activating enzyme (gfa)"/>
    <property type="match status" value="1"/>
</dbReference>
<dbReference type="Pfam" id="PF04828">
    <property type="entry name" value="GFA"/>
    <property type="match status" value="1"/>
</dbReference>
<dbReference type="RefSeq" id="WP_188722185.1">
    <property type="nucleotide sequence ID" value="NZ_BMIF01000011.1"/>
</dbReference>
<dbReference type="GO" id="GO:0046872">
    <property type="term" value="F:metal ion binding"/>
    <property type="evidence" value="ECO:0007669"/>
    <property type="project" value="UniProtKB-KW"/>
</dbReference>
<accession>A0A916RY86</accession>
<keyword evidence="7" id="KW-1185">Reference proteome</keyword>
<dbReference type="PROSITE" id="PS51891">
    <property type="entry name" value="CENP_V_GFA"/>
    <property type="match status" value="1"/>
</dbReference>
<proteinExistence type="inferred from homology"/>
<gene>
    <name evidence="6" type="ORF">GCM10011385_32840</name>
</gene>
<dbReference type="EMBL" id="BMIF01000011">
    <property type="protein sequence ID" value="GGA76261.1"/>
    <property type="molecule type" value="Genomic_DNA"/>
</dbReference>
<dbReference type="SUPFAM" id="SSF51316">
    <property type="entry name" value="Mss4-like"/>
    <property type="match status" value="1"/>
</dbReference>
<evidence type="ECO:0000256" key="2">
    <source>
        <dbReference type="ARBA" id="ARBA00022723"/>
    </source>
</evidence>
<evidence type="ECO:0000259" key="5">
    <source>
        <dbReference type="PROSITE" id="PS51891"/>
    </source>
</evidence>
<dbReference type="GO" id="GO:0016846">
    <property type="term" value="F:carbon-sulfur lyase activity"/>
    <property type="evidence" value="ECO:0007669"/>
    <property type="project" value="InterPro"/>
</dbReference>